<protein>
    <submittedName>
        <fullName evidence="1">Uncharacterized protein</fullName>
    </submittedName>
</protein>
<accession>A0A9W7XHX2</accession>
<proteinExistence type="predicted"/>
<dbReference type="AlphaFoldDB" id="A0A9W7XHX2"/>
<dbReference type="Proteomes" id="UP001145021">
    <property type="component" value="Unassembled WGS sequence"/>
</dbReference>
<organism evidence="1 2">
    <name type="scientific">Coemansia asiatica</name>
    <dbReference type="NCBI Taxonomy" id="1052880"/>
    <lineage>
        <taxon>Eukaryota</taxon>
        <taxon>Fungi</taxon>
        <taxon>Fungi incertae sedis</taxon>
        <taxon>Zoopagomycota</taxon>
        <taxon>Kickxellomycotina</taxon>
        <taxon>Kickxellomycetes</taxon>
        <taxon>Kickxellales</taxon>
        <taxon>Kickxellaceae</taxon>
        <taxon>Coemansia</taxon>
    </lineage>
</organism>
<sequence>MDGEIDIDSFNANLDEYTRLFHQLLPSKKIVNVFKPYNNQSPTKFADAYKSMSNFTFQLVGTDICHFSSDGVNITKSLVDNLKSASLRKISIAKHKGTQQHIELIRRNAQTLEVIHIKNVTTHALVKMTYRGAHKGTLVYPRLRELYITSCAGYRSLKHNQPTCDPFPALRVLDCQGHFPFATSVVLDCGRSHISVLRIDADRHLLDILDESGILEDGSFKYLNLMSLGWRHRVATPRDEHANQLFVKALNMAPFASTVENCGLRIVNFAENILPKINFSDHLRTLNLEGTFLTMKDAVKLLSKFKRLDTAYVSLNEEPAASTVRMPTVEELQGYQSELKAFSFSNVSVLNVRHANYKNSRRAAEFLVLMTSIMTSIKKINLGRKHVTRPDSIVRRVSYVLRRPIYKTDDYVNSVEYAVEALHCF</sequence>
<dbReference type="Gene3D" id="3.80.10.10">
    <property type="entry name" value="Ribonuclease Inhibitor"/>
    <property type="match status" value="1"/>
</dbReference>
<keyword evidence="2" id="KW-1185">Reference proteome</keyword>
<dbReference type="EMBL" id="JANBOH010000133">
    <property type="protein sequence ID" value="KAJ1644946.1"/>
    <property type="molecule type" value="Genomic_DNA"/>
</dbReference>
<name>A0A9W7XHX2_9FUNG</name>
<evidence type="ECO:0000313" key="2">
    <source>
        <dbReference type="Proteomes" id="UP001145021"/>
    </source>
</evidence>
<evidence type="ECO:0000313" key="1">
    <source>
        <dbReference type="EMBL" id="KAJ1644946.1"/>
    </source>
</evidence>
<gene>
    <name evidence="1" type="ORF">LPJ64_003424</name>
</gene>
<comment type="caution">
    <text evidence="1">The sequence shown here is derived from an EMBL/GenBank/DDBJ whole genome shotgun (WGS) entry which is preliminary data.</text>
</comment>
<dbReference type="InterPro" id="IPR032675">
    <property type="entry name" value="LRR_dom_sf"/>
</dbReference>
<reference evidence="1" key="1">
    <citation type="submission" date="2022-07" db="EMBL/GenBank/DDBJ databases">
        <title>Phylogenomic reconstructions and comparative analyses of Kickxellomycotina fungi.</title>
        <authorList>
            <person name="Reynolds N.K."/>
            <person name="Stajich J.E."/>
            <person name="Barry K."/>
            <person name="Grigoriev I.V."/>
            <person name="Crous P."/>
            <person name="Smith M.E."/>
        </authorList>
    </citation>
    <scope>NUCLEOTIDE SEQUENCE</scope>
    <source>
        <strain evidence="1">NBRC 105413</strain>
    </source>
</reference>